<proteinExistence type="inferred from homology"/>
<dbReference type="GO" id="GO:0005524">
    <property type="term" value="F:ATP binding"/>
    <property type="evidence" value="ECO:0007669"/>
    <property type="project" value="UniProtKB-UniRule"/>
</dbReference>
<evidence type="ECO:0000256" key="4">
    <source>
        <dbReference type="ARBA" id="ARBA00022490"/>
    </source>
</evidence>
<evidence type="ECO:0000313" key="14">
    <source>
        <dbReference type="Proteomes" id="UP000199412"/>
    </source>
</evidence>
<dbReference type="GO" id="GO:0004814">
    <property type="term" value="F:arginine-tRNA ligase activity"/>
    <property type="evidence" value="ECO:0007669"/>
    <property type="project" value="InterPro"/>
</dbReference>
<dbReference type="EC" id="6.1.1.14" evidence="11"/>
<dbReference type="PROSITE" id="PS50861">
    <property type="entry name" value="AA_TRNA_LIGASE_II_GLYAB"/>
    <property type="match status" value="1"/>
</dbReference>
<keyword evidence="9 11" id="KW-0030">Aminoacyl-tRNA synthetase</keyword>
<dbReference type="AlphaFoldDB" id="A0A1G6XVP3"/>
<dbReference type="PANTHER" id="PTHR30075:SF2">
    <property type="entry name" value="GLYCINE--TRNA LIGASE, CHLOROPLASTIC_MITOCHONDRIAL 2"/>
    <property type="match status" value="1"/>
</dbReference>
<dbReference type="NCBIfam" id="TIGR00211">
    <property type="entry name" value="glyS"/>
    <property type="match status" value="1"/>
</dbReference>
<evidence type="ECO:0000256" key="6">
    <source>
        <dbReference type="ARBA" id="ARBA00022741"/>
    </source>
</evidence>
<dbReference type="InterPro" id="IPR008909">
    <property type="entry name" value="DALR_anticod-bd"/>
</dbReference>
<dbReference type="InterPro" id="IPR006194">
    <property type="entry name" value="Gly-tRNA-synth_heterodimer"/>
</dbReference>
<dbReference type="SUPFAM" id="SSF109604">
    <property type="entry name" value="HD-domain/PDEase-like"/>
    <property type="match status" value="1"/>
</dbReference>
<keyword evidence="7 11" id="KW-0067">ATP-binding</keyword>
<keyword evidence="5 11" id="KW-0436">Ligase</keyword>
<dbReference type="STRING" id="69960.SAMN05421720_101658"/>
<comment type="similarity">
    <text evidence="2 11">Belongs to the class-II aminoacyl-tRNA synthetase family.</text>
</comment>
<comment type="subunit">
    <text evidence="3 11">Tetramer of two alpha and two beta subunits.</text>
</comment>
<dbReference type="GO" id="GO:0006420">
    <property type="term" value="P:arginyl-tRNA aminoacylation"/>
    <property type="evidence" value="ECO:0007669"/>
    <property type="project" value="InterPro"/>
</dbReference>
<evidence type="ECO:0000256" key="1">
    <source>
        <dbReference type="ARBA" id="ARBA00004496"/>
    </source>
</evidence>
<protein>
    <recommendedName>
        <fullName evidence="11">Glycine--tRNA ligase beta subunit</fullName>
        <ecNumber evidence="11">6.1.1.14</ecNumber>
    </recommendedName>
    <alternativeName>
        <fullName evidence="11">Glycyl-tRNA synthetase beta subunit</fullName>
        <shortName evidence="11">GlyRS</shortName>
    </alternativeName>
</protein>
<accession>A0A1G6XVP3</accession>
<evidence type="ECO:0000256" key="2">
    <source>
        <dbReference type="ARBA" id="ARBA00008226"/>
    </source>
</evidence>
<evidence type="ECO:0000256" key="9">
    <source>
        <dbReference type="ARBA" id="ARBA00023146"/>
    </source>
</evidence>
<dbReference type="InterPro" id="IPR015944">
    <property type="entry name" value="Gly-tRNA-synth_bsu"/>
</dbReference>
<dbReference type="GO" id="GO:0004820">
    <property type="term" value="F:glycine-tRNA ligase activity"/>
    <property type="evidence" value="ECO:0007669"/>
    <property type="project" value="UniProtKB-UniRule"/>
</dbReference>
<evidence type="ECO:0000256" key="8">
    <source>
        <dbReference type="ARBA" id="ARBA00022917"/>
    </source>
</evidence>
<dbReference type="GO" id="GO:0006426">
    <property type="term" value="P:glycyl-tRNA aminoacylation"/>
    <property type="evidence" value="ECO:0007669"/>
    <property type="project" value="UniProtKB-UniRule"/>
</dbReference>
<gene>
    <name evidence="11" type="primary">glyS</name>
    <name evidence="13" type="ORF">SAMN05421720_101658</name>
</gene>
<dbReference type="PANTHER" id="PTHR30075">
    <property type="entry name" value="GLYCYL-TRNA SYNTHETASE"/>
    <property type="match status" value="1"/>
</dbReference>
<reference evidence="13 14" key="1">
    <citation type="submission" date="2016-10" db="EMBL/GenBank/DDBJ databases">
        <authorList>
            <person name="de Groot N.N."/>
        </authorList>
    </citation>
    <scope>NUCLEOTIDE SEQUENCE [LARGE SCALE GENOMIC DNA]</scope>
    <source>
        <strain evidence="13 14">ATCC 700224</strain>
    </source>
</reference>
<evidence type="ECO:0000256" key="11">
    <source>
        <dbReference type="HAMAP-Rule" id="MF_00255"/>
    </source>
</evidence>
<dbReference type="PRINTS" id="PR01045">
    <property type="entry name" value="TRNASYNTHGB"/>
</dbReference>
<keyword evidence="4 11" id="KW-0963">Cytoplasm</keyword>
<dbReference type="RefSeq" id="WP_092781932.1">
    <property type="nucleotide sequence ID" value="NZ_FNAP01000001.1"/>
</dbReference>
<evidence type="ECO:0000256" key="5">
    <source>
        <dbReference type="ARBA" id="ARBA00022598"/>
    </source>
</evidence>
<dbReference type="EMBL" id="FNAP01000001">
    <property type="protein sequence ID" value="SDD82304.1"/>
    <property type="molecule type" value="Genomic_DNA"/>
</dbReference>
<evidence type="ECO:0000256" key="3">
    <source>
        <dbReference type="ARBA" id="ARBA00011209"/>
    </source>
</evidence>
<dbReference type="Proteomes" id="UP000199412">
    <property type="component" value="Unassembled WGS sequence"/>
</dbReference>
<dbReference type="GO" id="GO:0005829">
    <property type="term" value="C:cytosol"/>
    <property type="evidence" value="ECO:0007669"/>
    <property type="project" value="TreeGrafter"/>
</dbReference>
<evidence type="ECO:0000259" key="12">
    <source>
        <dbReference type="Pfam" id="PF05746"/>
    </source>
</evidence>
<dbReference type="Gene3D" id="1.10.730.10">
    <property type="entry name" value="Isoleucyl-tRNA Synthetase, Domain 1"/>
    <property type="match status" value="1"/>
</dbReference>
<sequence length="746" mass="81943">MAELLLELFSEEIPARMQRRAADDLRRLVTDGLTKAGLTFDGAQAYATPRRLALVVDGLPLAQPDTREERKGPKADAPDKAIQGFLGSVGLTRDQVETRATPKGAVLFAVIEHKGRPTHEVLPRLLYEAIIGLPWPKSMRWGAGSLTWVRPLHHILAVFDGQTLDGGLSLGTTPGARPDGSGPAVPVGFIEDPKTASADMPVLAFQSGTPGHRFLAPDLFRVAGFNDYRDKLRAAHVVLDAAERAHLIHERAEALAEAEGLRLRPDPGLLDEVAGLVEWPEVLMGRLDEAFMDVPPEVLTTAMRGHQKYFSLEHPDGRLATRFILVANTSGDDGGARIVAGNERVLRARLSDARFFWDQDRKTALADRVDLLRHRVFHARLGTDHDRMERIRGLARHLADAIPDANADNCDRAALLCKADLTTGMVGEFPELQGLMGRYYAAHDGERASVADAIAEHYAPVGPTDQCPTAPVSVAVALADKIDTLVGFWMIDEKPTGSRDPFALRRAALGTIRLIVENQLRIGLMDVFRVARTAYLHQVRGAVQEELRQAGADGEHATTSRMDRNWSEAVLDDLLGFFADRLKVHLRDRGVRHDLVAAVFALGGEDDLLRLLARVDALAKFVDSDDGSNLLVAYRRAANIVRIEERKDGVRYQTQDVSADLLRTDEERALFAALSDTATATAQAVQAERFEDAMTSLASLRQPVDAFFETVTVNADEPSLRRNRLRLLSRIELAMSTVADVSRIEG</sequence>
<dbReference type="Pfam" id="PF02092">
    <property type="entry name" value="tRNA_synt_2f"/>
    <property type="match status" value="2"/>
</dbReference>
<dbReference type="OrthoDB" id="9775440at2"/>
<keyword evidence="14" id="KW-1185">Reference proteome</keyword>
<evidence type="ECO:0000313" key="13">
    <source>
        <dbReference type="EMBL" id="SDD82304.1"/>
    </source>
</evidence>
<dbReference type="Pfam" id="PF05746">
    <property type="entry name" value="DALR_1"/>
    <property type="match status" value="1"/>
</dbReference>
<evidence type="ECO:0000256" key="7">
    <source>
        <dbReference type="ARBA" id="ARBA00022840"/>
    </source>
</evidence>
<keyword evidence="6 11" id="KW-0547">Nucleotide-binding</keyword>
<keyword evidence="8 11" id="KW-0648">Protein biosynthesis</keyword>
<feature type="domain" description="DALR anticodon binding" evidence="12">
    <location>
        <begin position="631"/>
        <end position="734"/>
    </location>
</feature>
<dbReference type="HAMAP" id="MF_00255">
    <property type="entry name" value="Gly_tRNA_synth_beta"/>
    <property type="match status" value="1"/>
</dbReference>
<name>A0A1G6XVP3_9PROT</name>
<comment type="catalytic activity">
    <reaction evidence="10 11">
        <text>tRNA(Gly) + glycine + ATP = glycyl-tRNA(Gly) + AMP + diphosphate</text>
        <dbReference type="Rhea" id="RHEA:16013"/>
        <dbReference type="Rhea" id="RHEA-COMP:9664"/>
        <dbReference type="Rhea" id="RHEA-COMP:9683"/>
        <dbReference type="ChEBI" id="CHEBI:30616"/>
        <dbReference type="ChEBI" id="CHEBI:33019"/>
        <dbReference type="ChEBI" id="CHEBI:57305"/>
        <dbReference type="ChEBI" id="CHEBI:78442"/>
        <dbReference type="ChEBI" id="CHEBI:78522"/>
        <dbReference type="ChEBI" id="CHEBI:456215"/>
        <dbReference type="EC" id="6.1.1.14"/>
    </reaction>
</comment>
<evidence type="ECO:0000256" key="10">
    <source>
        <dbReference type="ARBA" id="ARBA00047937"/>
    </source>
</evidence>
<organism evidence="13 14">
    <name type="scientific">Rhodospira trueperi</name>
    <dbReference type="NCBI Taxonomy" id="69960"/>
    <lineage>
        <taxon>Bacteria</taxon>
        <taxon>Pseudomonadati</taxon>
        <taxon>Pseudomonadota</taxon>
        <taxon>Alphaproteobacteria</taxon>
        <taxon>Rhodospirillales</taxon>
        <taxon>Rhodospirillaceae</taxon>
        <taxon>Rhodospira</taxon>
    </lineage>
</organism>
<comment type="subcellular location">
    <subcellularLocation>
        <location evidence="1 11">Cytoplasm</location>
    </subcellularLocation>
</comment>